<sequence length="136" mass="15326">MVESTVWVYAMQPYLAFARAVVSESPVVKPLTVGKSNLVLQKSQLEAIASSSEIRDALNDKSLEDLIRRIDSSPNAENELEKAMAEEAFHLFTEKVMLSVLMCFLSHCFANPLFYQLSTLNHNCNNLLLKEESEEN</sequence>
<reference evidence="1 2" key="1">
    <citation type="journal article" date="2017" name="Plant Biotechnol. J.">
        <title>A comprehensive draft genome sequence for lupin (Lupinus angustifolius), an emerging health food: insights into plant-microbe interactions and legume evolution.</title>
        <authorList>
            <person name="Hane J.K."/>
            <person name="Ming Y."/>
            <person name="Kamphuis L.G."/>
            <person name="Nelson M.N."/>
            <person name="Garg G."/>
            <person name="Atkins C.A."/>
            <person name="Bayer P.E."/>
            <person name="Bravo A."/>
            <person name="Bringans S."/>
            <person name="Cannon S."/>
            <person name="Edwards D."/>
            <person name="Foley R."/>
            <person name="Gao L.L."/>
            <person name="Harrison M.J."/>
            <person name="Huang W."/>
            <person name="Hurgobin B."/>
            <person name="Li S."/>
            <person name="Liu C.W."/>
            <person name="McGrath A."/>
            <person name="Morahan G."/>
            <person name="Murray J."/>
            <person name="Weller J."/>
            <person name="Jian J."/>
            <person name="Singh K.B."/>
        </authorList>
    </citation>
    <scope>NUCLEOTIDE SEQUENCE [LARGE SCALE GENOMIC DNA]</scope>
    <source>
        <strain evidence="2">cv. Tanjil</strain>
        <tissue evidence="1">Whole plant</tissue>
    </source>
</reference>
<dbReference type="STRING" id="3871.A0A1J7HIV9"/>
<dbReference type="Gramene" id="OIW01669">
    <property type="protein sequence ID" value="OIW01669"/>
    <property type="gene ID" value="TanjilG_04637"/>
</dbReference>
<dbReference type="AlphaFoldDB" id="A0A1J7HIV9"/>
<evidence type="ECO:0000313" key="2">
    <source>
        <dbReference type="Proteomes" id="UP000188354"/>
    </source>
</evidence>
<protein>
    <submittedName>
        <fullName evidence="1">Uncharacterized protein</fullName>
    </submittedName>
</protein>
<organism evidence="1 2">
    <name type="scientific">Lupinus angustifolius</name>
    <name type="common">Narrow-leaved blue lupine</name>
    <dbReference type="NCBI Taxonomy" id="3871"/>
    <lineage>
        <taxon>Eukaryota</taxon>
        <taxon>Viridiplantae</taxon>
        <taxon>Streptophyta</taxon>
        <taxon>Embryophyta</taxon>
        <taxon>Tracheophyta</taxon>
        <taxon>Spermatophyta</taxon>
        <taxon>Magnoliopsida</taxon>
        <taxon>eudicotyledons</taxon>
        <taxon>Gunneridae</taxon>
        <taxon>Pentapetalae</taxon>
        <taxon>rosids</taxon>
        <taxon>fabids</taxon>
        <taxon>Fabales</taxon>
        <taxon>Fabaceae</taxon>
        <taxon>Papilionoideae</taxon>
        <taxon>50 kb inversion clade</taxon>
        <taxon>genistoids sensu lato</taxon>
        <taxon>core genistoids</taxon>
        <taxon>Genisteae</taxon>
        <taxon>Lupinus</taxon>
    </lineage>
</organism>
<accession>A0A1J7HIV9</accession>
<name>A0A1J7HIV9_LUPAN</name>
<evidence type="ECO:0000313" key="1">
    <source>
        <dbReference type="EMBL" id="OIW01669.1"/>
    </source>
</evidence>
<proteinExistence type="predicted"/>
<dbReference type="Proteomes" id="UP000188354">
    <property type="component" value="Chromosome LG11"/>
</dbReference>
<gene>
    <name evidence="1" type="ORF">TanjilG_04637</name>
</gene>
<keyword evidence="2" id="KW-1185">Reference proteome</keyword>
<dbReference type="EMBL" id="CM007371">
    <property type="protein sequence ID" value="OIW01669.1"/>
    <property type="molecule type" value="Genomic_DNA"/>
</dbReference>